<reference evidence="2 4" key="2">
    <citation type="submission" date="2016-02" db="EMBL/GenBank/DDBJ databases">
        <title>Complete Genome Sequence of Propionibacterium acidipropionici ATCC 55737.</title>
        <authorList>
            <person name="Luna Flores C.H."/>
            <person name="Nielsen L.K."/>
            <person name="Marcellin E."/>
        </authorList>
    </citation>
    <scope>NUCLEOTIDE SEQUENCE [LARGE SCALE GENOMIC DNA]</scope>
    <source>
        <strain evidence="2 4">ATCC 55737</strain>
    </source>
</reference>
<dbReference type="Proteomes" id="UP000178666">
    <property type="component" value="Chromosome"/>
</dbReference>
<dbReference type="AlphaFoldDB" id="A0AAC8YDM8"/>
<protein>
    <submittedName>
        <fullName evidence="2">Uncharacterized protein</fullName>
    </submittedName>
</protein>
<evidence type="ECO:0000256" key="1">
    <source>
        <dbReference type="SAM" id="MobiDB-lite"/>
    </source>
</evidence>
<feature type="region of interest" description="Disordered" evidence="1">
    <location>
        <begin position="191"/>
        <end position="269"/>
    </location>
</feature>
<sequence length="359" mass="39364">MTENLPEVRHIDTPAVPDMRDRRTDSWTDVLMPTVNLAGNIAATEFVPTGLRGSTEKVTAAILYSRELGLPPMTGLGSVHVINGKAGISAETMRALVQQAGHQIRTTEMTESRCVMKGRRRDEEEWVTASYTMNEADRAGDSKKNQNYRTRPAEMLFARCTTRLCRMAFADVIHGMASTEELDDLAAEDGEAPAIEPTDPSQTTVKRAPKKRATRKKAEPEPQGPAPERQHAPLPAPRGGGHGYQDGPEQQPMVGEPSQEERPANVDSDGVVDAGIVVDDTPKPAARHDVQQIQMHLKRLEVTDRAERLWWAGELSGRGEIASTTDLTAQEADRVIKELARVRDNASLVARGKELGLDV</sequence>
<accession>A0AAC8YDM8</accession>
<dbReference type="RefSeq" id="WP_062819051.1">
    <property type="nucleotide sequence ID" value="NZ_CP014352.1"/>
</dbReference>
<evidence type="ECO:0000313" key="5">
    <source>
        <dbReference type="Proteomes" id="UP000178666"/>
    </source>
</evidence>
<organism evidence="2 4">
    <name type="scientific">Acidipropionibacterium acidipropionici</name>
    <dbReference type="NCBI Taxonomy" id="1748"/>
    <lineage>
        <taxon>Bacteria</taxon>
        <taxon>Bacillati</taxon>
        <taxon>Actinomycetota</taxon>
        <taxon>Actinomycetes</taxon>
        <taxon>Propionibacteriales</taxon>
        <taxon>Propionibacteriaceae</taxon>
        <taxon>Acidipropionibacterium</taxon>
    </lineage>
</organism>
<reference evidence="3 5" key="1">
    <citation type="journal article" date="2016" name="Plant Dis.">
        <title>Improved production of propionic acid using genome shuffling.</title>
        <authorList>
            <person name="Luna-Flores C.H."/>
            <person name="Palfreyman R.W."/>
            <person name="Kromer J.O."/>
            <person name="Nielsen L.K."/>
            <person name="Marcellin E."/>
        </authorList>
    </citation>
    <scope>NUCLEOTIDE SEQUENCE [LARGE SCALE GENOMIC DNA]</scope>
    <source>
        <strain evidence="3 5">F3E8</strain>
    </source>
</reference>
<evidence type="ECO:0000313" key="4">
    <source>
        <dbReference type="Proteomes" id="UP000075221"/>
    </source>
</evidence>
<proteinExistence type="predicted"/>
<dbReference type="Proteomes" id="UP000075221">
    <property type="component" value="Chromosome"/>
</dbReference>
<name>A0AAC8YDM8_9ACTN</name>
<evidence type="ECO:0000313" key="2">
    <source>
        <dbReference type="EMBL" id="AMS04635.1"/>
    </source>
</evidence>
<evidence type="ECO:0000313" key="3">
    <source>
        <dbReference type="EMBL" id="AOZ46124.1"/>
    </source>
</evidence>
<keyword evidence="5" id="KW-1185">Reference proteome</keyword>
<dbReference type="EMBL" id="CP014352">
    <property type="protein sequence ID" value="AMS04635.1"/>
    <property type="molecule type" value="Genomic_DNA"/>
</dbReference>
<gene>
    <name evidence="3" type="ORF">A8L58_04680</name>
    <name evidence="2" type="ORF">AXH35_03215</name>
</gene>
<dbReference type="EMBL" id="CP015970">
    <property type="protein sequence ID" value="AOZ46124.1"/>
    <property type="molecule type" value="Genomic_DNA"/>
</dbReference>